<reference evidence="2" key="1">
    <citation type="journal article" date="2019" name="Int. J. Syst. Evol. Microbiol.">
        <title>The Global Catalogue of Microorganisms (GCM) 10K type strain sequencing project: providing services to taxonomists for standard genome sequencing and annotation.</title>
        <authorList>
            <consortium name="The Broad Institute Genomics Platform"/>
            <consortium name="The Broad Institute Genome Sequencing Center for Infectious Disease"/>
            <person name="Wu L."/>
            <person name="Ma J."/>
        </authorList>
    </citation>
    <scope>NUCLEOTIDE SEQUENCE [LARGE SCALE GENOMIC DNA]</scope>
    <source>
        <strain evidence="2">JCM 4737</strain>
    </source>
</reference>
<name>A0ABQ3E4X1_9ACTN</name>
<dbReference type="Proteomes" id="UP000599437">
    <property type="component" value="Unassembled WGS sequence"/>
</dbReference>
<protein>
    <submittedName>
        <fullName evidence="1">Uncharacterized protein</fullName>
    </submittedName>
</protein>
<dbReference type="EMBL" id="BMVO01000027">
    <property type="protein sequence ID" value="GHB26093.1"/>
    <property type="molecule type" value="Genomic_DNA"/>
</dbReference>
<proteinExistence type="predicted"/>
<gene>
    <name evidence="1" type="ORF">GCM10010346_57170</name>
</gene>
<keyword evidence="2" id="KW-1185">Reference proteome</keyword>
<evidence type="ECO:0000313" key="2">
    <source>
        <dbReference type="Proteomes" id="UP000599437"/>
    </source>
</evidence>
<organism evidence="1 2">
    <name type="scientific">Streptomyces chryseus</name>
    <dbReference type="NCBI Taxonomy" id="68186"/>
    <lineage>
        <taxon>Bacteria</taxon>
        <taxon>Bacillati</taxon>
        <taxon>Actinomycetota</taxon>
        <taxon>Actinomycetes</taxon>
        <taxon>Kitasatosporales</taxon>
        <taxon>Streptomycetaceae</taxon>
        <taxon>Streptomyces</taxon>
    </lineage>
</organism>
<accession>A0ABQ3E4X1</accession>
<comment type="caution">
    <text evidence="1">The sequence shown here is derived from an EMBL/GenBank/DDBJ whole genome shotgun (WGS) entry which is preliminary data.</text>
</comment>
<dbReference type="RefSeq" id="WP_138898837.1">
    <property type="nucleotide sequence ID" value="NZ_BMVO01000027.1"/>
</dbReference>
<sequence length="75" mass="7989">MRSAALRATQQAGDRGPGACCLADFAYLATWLHHPAHAVTILDHGATRTRSPAALSLLNVRRTRALATPGPHRHG</sequence>
<evidence type="ECO:0000313" key="1">
    <source>
        <dbReference type="EMBL" id="GHB26093.1"/>
    </source>
</evidence>